<feature type="signal peptide" evidence="2">
    <location>
        <begin position="1"/>
        <end position="23"/>
    </location>
</feature>
<dbReference type="InterPro" id="IPR018511">
    <property type="entry name" value="Hemolysin-typ_Ca-bd_CS"/>
</dbReference>
<dbReference type="EMBL" id="CADCWM010000411">
    <property type="protein sequence ID" value="CAA9557169.1"/>
    <property type="molecule type" value="Genomic_DNA"/>
</dbReference>
<sequence>KVAVPVLVLVVLILLATASPASAAIVSVDGPTLRVNTGPGEANAITVAPEGLPGFAPVLAISDAGVPPAPGAGCLPALTPDRVTCGSGAITRIEMDLGDGHDTALVLAPLPSRLMGGEGDDELTSNLGADHLDGGNGSDYASGGAGDDNVVMRDRRVDSVQCGPGRDRVRAEVLDTLEFSCEAVDYGPPGRVGKLRLKVGGGRFVPIPGQRGARVDRRILPGVLYMIRRYRVSIGDGYSLSGNHTPRGEHPLGLAVDIYPGAGGSWRQVSRLARWAEPRQNRPRPPFRWVGYRGDWNHGPGNHLHLSWQHSPGRRGRPVRKVWVFGVKRGRVASPGAPTAA</sequence>
<dbReference type="Gene3D" id="2.150.10.10">
    <property type="entry name" value="Serralysin-like metalloprotease, C-terminal"/>
    <property type="match status" value="1"/>
</dbReference>
<dbReference type="SUPFAM" id="SSF51120">
    <property type="entry name" value="beta-Roll"/>
    <property type="match status" value="1"/>
</dbReference>
<protein>
    <recommendedName>
        <fullName evidence="4">Alkaline phosphatase</fullName>
    </recommendedName>
</protein>
<organism evidence="3">
    <name type="scientific">uncultured Thermomicrobiales bacterium</name>
    <dbReference type="NCBI Taxonomy" id="1645740"/>
    <lineage>
        <taxon>Bacteria</taxon>
        <taxon>Pseudomonadati</taxon>
        <taxon>Thermomicrobiota</taxon>
        <taxon>Thermomicrobia</taxon>
        <taxon>Thermomicrobiales</taxon>
        <taxon>environmental samples</taxon>
    </lineage>
</organism>
<feature type="non-terminal residue" evidence="3">
    <location>
        <position position="341"/>
    </location>
</feature>
<dbReference type="AlphaFoldDB" id="A0A6J4UQS5"/>
<keyword evidence="2" id="KW-0732">Signal</keyword>
<dbReference type="PROSITE" id="PS00330">
    <property type="entry name" value="HEMOLYSIN_CALCIUM"/>
    <property type="match status" value="1"/>
</dbReference>
<evidence type="ECO:0000313" key="3">
    <source>
        <dbReference type="EMBL" id="CAA9557169.1"/>
    </source>
</evidence>
<accession>A0A6J4UQS5</accession>
<evidence type="ECO:0000256" key="2">
    <source>
        <dbReference type="SAM" id="SignalP"/>
    </source>
</evidence>
<feature type="non-terminal residue" evidence="3">
    <location>
        <position position="1"/>
    </location>
</feature>
<gene>
    <name evidence="3" type="ORF">AVDCRST_MAG88-1201</name>
</gene>
<name>A0A6J4UQS5_9BACT</name>
<evidence type="ECO:0000256" key="1">
    <source>
        <dbReference type="SAM" id="MobiDB-lite"/>
    </source>
</evidence>
<dbReference type="InterPro" id="IPR011049">
    <property type="entry name" value="Serralysin-like_metalloprot_C"/>
</dbReference>
<feature type="region of interest" description="Disordered" evidence="1">
    <location>
        <begin position="116"/>
        <end position="148"/>
    </location>
</feature>
<reference evidence="3" key="1">
    <citation type="submission" date="2020-02" db="EMBL/GenBank/DDBJ databases">
        <authorList>
            <person name="Meier V. D."/>
        </authorList>
    </citation>
    <scope>NUCLEOTIDE SEQUENCE</scope>
    <source>
        <strain evidence="3">AVDCRST_MAG88</strain>
    </source>
</reference>
<proteinExistence type="predicted"/>
<evidence type="ECO:0008006" key="4">
    <source>
        <dbReference type="Google" id="ProtNLM"/>
    </source>
</evidence>
<feature type="chain" id="PRO_5026647602" description="Alkaline phosphatase" evidence="2">
    <location>
        <begin position="24"/>
        <end position="341"/>
    </location>
</feature>